<accession>A0A0A9GHV3</accession>
<sequence length="23" mass="2628">MILKCVQLDLEPTAQKQQIPSML</sequence>
<name>A0A0A9GHV3_ARUDO</name>
<reference evidence="1" key="1">
    <citation type="submission" date="2014-09" db="EMBL/GenBank/DDBJ databases">
        <authorList>
            <person name="Magalhaes I.L.F."/>
            <person name="Oliveira U."/>
            <person name="Santos F.R."/>
            <person name="Vidigal T.H.D.A."/>
            <person name="Brescovit A.D."/>
            <person name="Santos A.J."/>
        </authorList>
    </citation>
    <scope>NUCLEOTIDE SEQUENCE</scope>
    <source>
        <tissue evidence="1">Shoot tissue taken approximately 20 cm above the soil surface</tissue>
    </source>
</reference>
<evidence type="ECO:0000313" key="1">
    <source>
        <dbReference type="EMBL" id="JAE24670.1"/>
    </source>
</evidence>
<proteinExistence type="predicted"/>
<organism evidence="1">
    <name type="scientific">Arundo donax</name>
    <name type="common">Giant reed</name>
    <name type="synonym">Donax arundinaceus</name>
    <dbReference type="NCBI Taxonomy" id="35708"/>
    <lineage>
        <taxon>Eukaryota</taxon>
        <taxon>Viridiplantae</taxon>
        <taxon>Streptophyta</taxon>
        <taxon>Embryophyta</taxon>
        <taxon>Tracheophyta</taxon>
        <taxon>Spermatophyta</taxon>
        <taxon>Magnoliopsida</taxon>
        <taxon>Liliopsida</taxon>
        <taxon>Poales</taxon>
        <taxon>Poaceae</taxon>
        <taxon>PACMAD clade</taxon>
        <taxon>Arundinoideae</taxon>
        <taxon>Arundineae</taxon>
        <taxon>Arundo</taxon>
    </lineage>
</organism>
<dbReference type="EMBL" id="GBRH01173226">
    <property type="protein sequence ID" value="JAE24670.1"/>
    <property type="molecule type" value="Transcribed_RNA"/>
</dbReference>
<reference evidence="1" key="2">
    <citation type="journal article" date="2015" name="Data Brief">
        <title>Shoot transcriptome of the giant reed, Arundo donax.</title>
        <authorList>
            <person name="Barrero R.A."/>
            <person name="Guerrero F.D."/>
            <person name="Moolhuijzen P."/>
            <person name="Goolsby J.A."/>
            <person name="Tidwell J."/>
            <person name="Bellgard S.E."/>
            <person name="Bellgard M.I."/>
        </authorList>
    </citation>
    <scope>NUCLEOTIDE SEQUENCE</scope>
    <source>
        <tissue evidence="1">Shoot tissue taken approximately 20 cm above the soil surface</tissue>
    </source>
</reference>
<dbReference type="AlphaFoldDB" id="A0A0A9GHV3"/>
<protein>
    <submittedName>
        <fullName evidence="1">Uncharacterized protein</fullName>
    </submittedName>
</protein>